<dbReference type="GO" id="GO:0005524">
    <property type="term" value="F:ATP binding"/>
    <property type="evidence" value="ECO:0007669"/>
    <property type="project" value="UniProtKB-UniRule"/>
</dbReference>
<keyword evidence="7 10" id="KW-0067">ATP-binding</keyword>
<dbReference type="InterPro" id="IPR017441">
    <property type="entry name" value="Protein_kinase_ATP_BS"/>
</dbReference>
<evidence type="ECO:0000256" key="2">
    <source>
        <dbReference type="ARBA" id="ARBA00012513"/>
    </source>
</evidence>
<accession>G4ZU06</accession>
<dbReference type="SMART" id="SM00220">
    <property type="entry name" value="S_TKc"/>
    <property type="match status" value="1"/>
</dbReference>
<keyword evidence="14" id="KW-1185">Reference proteome</keyword>
<feature type="compositionally biased region" description="Acidic residues" evidence="11">
    <location>
        <begin position="612"/>
        <end position="625"/>
    </location>
</feature>
<evidence type="ECO:0000259" key="12">
    <source>
        <dbReference type="PROSITE" id="PS50011"/>
    </source>
</evidence>
<comment type="similarity">
    <text evidence="1">Belongs to the protein kinase superfamily. NEK Ser/Thr protein kinase family. NIMA subfamily.</text>
</comment>
<evidence type="ECO:0000256" key="6">
    <source>
        <dbReference type="ARBA" id="ARBA00022777"/>
    </source>
</evidence>
<dbReference type="PROSITE" id="PS00108">
    <property type="entry name" value="PROTEIN_KINASE_ST"/>
    <property type="match status" value="1"/>
</dbReference>
<dbReference type="KEGG" id="psoj:PHYSODRAFT_354966"/>
<feature type="compositionally biased region" description="Basic and acidic residues" evidence="11">
    <location>
        <begin position="440"/>
        <end position="462"/>
    </location>
</feature>
<keyword evidence="4" id="KW-0808">Transferase</keyword>
<feature type="region of interest" description="Disordered" evidence="11">
    <location>
        <begin position="385"/>
        <end position="479"/>
    </location>
</feature>
<evidence type="ECO:0000256" key="8">
    <source>
        <dbReference type="ARBA" id="ARBA00047899"/>
    </source>
</evidence>
<dbReference type="PANTHER" id="PTHR44899:SF3">
    <property type="entry name" value="SERINE_THREONINE-PROTEIN KINASE NEK1"/>
    <property type="match status" value="1"/>
</dbReference>
<feature type="compositionally biased region" description="Acidic residues" evidence="11">
    <location>
        <begin position="594"/>
        <end position="604"/>
    </location>
</feature>
<reference evidence="13 14" key="1">
    <citation type="journal article" date="2006" name="Science">
        <title>Phytophthora genome sequences uncover evolutionary origins and mechanisms of pathogenesis.</title>
        <authorList>
            <person name="Tyler B.M."/>
            <person name="Tripathy S."/>
            <person name="Zhang X."/>
            <person name="Dehal P."/>
            <person name="Jiang R.H."/>
            <person name="Aerts A."/>
            <person name="Arredondo F.D."/>
            <person name="Baxter L."/>
            <person name="Bensasson D."/>
            <person name="Beynon J.L."/>
            <person name="Chapman J."/>
            <person name="Damasceno C.M."/>
            <person name="Dorrance A.E."/>
            <person name="Dou D."/>
            <person name="Dickerman A.W."/>
            <person name="Dubchak I.L."/>
            <person name="Garbelotto M."/>
            <person name="Gijzen M."/>
            <person name="Gordon S.G."/>
            <person name="Govers F."/>
            <person name="Grunwald N.J."/>
            <person name="Huang W."/>
            <person name="Ivors K.L."/>
            <person name="Jones R.W."/>
            <person name="Kamoun S."/>
            <person name="Krampis K."/>
            <person name="Lamour K.H."/>
            <person name="Lee M.K."/>
            <person name="McDonald W.H."/>
            <person name="Medina M."/>
            <person name="Meijer H.J."/>
            <person name="Nordberg E.K."/>
            <person name="Maclean D.J."/>
            <person name="Ospina-Giraldo M.D."/>
            <person name="Morris P.F."/>
            <person name="Phuntumart V."/>
            <person name="Putnam N.H."/>
            <person name="Rash S."/>
            <person name="Rose J.K."/>
            <person name="Sakihama Y."/>
            <person name="Salamov A.A."/>
            <person name="Savidor A."/>
            <person name="Scheuring C.F."/>
            <person name="Smith B.M."/>
            <person name="Sobral B.W."/>
            <person name="Terry A."/>
            <person name="Torto-Alalibo T.A."/>
            <person name="Win J."/>
            <person name="Xu Z."/>
            <person name="Zhang H."/>
            <person name="Grigoriev I.V."/>
            <person name="Rokhsar D.S."/>
            <person name="Boore J.L."/>
        </authorList>
    </citation>
    <scope>NUCLEOTIDE SEQUENCE [LARGE SCALE GENOMIC DNA]</scope>
    <source>
        <strain evidence="13 14">P6497</strain>
    </source>
</reference>
<feature type="compositionally biased region" description="Acidic residues" evidence="11">
    <location>
        <begin position="636"/>
        <end position="661"/>
    </location>
</feature>
<dbReference type="FunFam" id="1.10.510.10:FF:000869">
    <property type="entry name" value="Nek protein kinase"/>
    <property type="match status" value="1"/>
</dbReference>
<gene>
    <name evidence="13" type="ORF">PHYSODRAFT_354966</name>
</gene>
<feature type="region of interest" description="Disordered" evidence="11">
    <location>
        <begin position="512"/>
        <end position="703"/>
    </location>
</feature>
<dbReference type="OMA" id="VQMAMAI"/>
<dbReference type="RefSeq" id="XP_009530709.1">
    <property type="nucleotide sequence ID" value="XM_009532414.1"/>
</dbReference>
<dbReference type="CDD" id="cd08215">
    <property type="entry name" value="STKc_Nek"/>
    <property type="match status" value="1"/>
</dbReference>
<evidence type="ECO:0000313" key="13">
    <source>
        <dbReference type="EMBL" id="EGZ13280.1"/>
    </source>
</evidence>
<dbReference type="Gene3D" id="3.30.200.20">
    <property type="entry name" value="Phosphorylase Kinase, domain 1"/>
    <property type="match status" value="1"/>
</dbReference>
<dbReference type="InterPro" id="IPR011009">
    <property type="entry name" value="Kinase-like_dom_sf"/>
</dbReference>
<evidence type="ECO:0000256" key="11">
    <source>
        <dbReference type="SAM" id="MobiDB-lite"/>
    </source>
</evidence>
<dbReference type="InterPro" id="IPR008271">
    <property type="entry name" value="Ser/Thr_kinase_AS"/>
</dbReference>
<evidence type="ECO:0000256" key="10">
    <source>
        <dbReference type="PROSITE-ProRule" id="PRU10141"/>
    </source>
</evidence>
<proteinExistence type="inferred from homology"/>
<name>G4ZU06_PHYSP</name>
<feature type="domain" description="Protein kinase" evidence="12">
    <location>
        <begin position="4"/>
        <end position="275"/>
    </location>
</feature>
<evidence type="ECO:0000256" key="1">
    <source>
        <dbReference type="ARBA" id="ARBA00010886"/>
    </source>
</evidence>
<dbReference type="GO" id="GO:0004674">
    <property type="term" value="F:protein serine/threonine kinase activity"/>
    <property type="evidence" value="ECO:0007669"/>
    <property type="project" value="UniProtKB-KW"/>
</dbReference>
<dbReference type="InParanoid" id="G4ZU06"/>
<dbReference type="EMBL" id="JH159156">
    <property type="protein sequence ID" value="EGZ13280.1"/>
    <property type="molecule type" value="Genomic_DNA"/>
</dbReference>
<dbReference type="STRING" id="1094619.G4ZU06"/>
<dbReference type="Proteomes" id="UP000002640">
    <property type="component" value="Unassembled WGS sequence"/>
</dbReference>
<keyword evidence="5 10" id="KW-0547">Nucleotide-binding</keyword>
<feature type="compositionally biased region" description="Low complexity" evidence="11">
    <location>
        <begin position="334"/>
        <end position="345"/>
    </location>
</feature>
<feature type="region of interest" description="Disordered" evidence="11">
    <location>
        <begin position="300"/>
        <end position="345"/>
    </location>
</feature>
<evidence type="ECO:0000256" key="3">
    <source>
        <dbReference type="ARBA" id="ARBA00022527"/>
    </source>
</evidence>
<dbReference type="PROSITE" id="PS00107">
    <property type="entry name" value="PROTEIN_KINASE_ATP"/>
    <property type="match status" value="1"/>
</dbReference>
<dbReference type="Gene3D" id="1.10.510.10">
    <property type="entry name" value="Transferase(Phosphotransferase) domain 1"/>
    <property type="match status" value="1"/>
</dbReference>
<protein>
    <recommendedName>
        <fullName evidence="2">non-specific serine/threonine protein kinase</fullName>
        <ecNumber evidence="2">2.7.11.1</ecNumber>
    </recommendedName>
</protein>
<evidence type="ECO:0000256" key="7">
    <source>
        <dbReference type="ARBA" id="ARBA00022840"/>
    </source>
</evidence>
<dbReference type="GeneID" id="20649756"/>
<evidence type="ECO:0000256" key="9">
    <source>
        <dbReference type="ARBA" id="ARBA00048679"/>
    </source>
</evidence>
<evidence type="ECO:0000256" key="5">
    <source>
        <dbReference type="ARBA" id="ARBA00022741"/>
    </source>
</evidence>
<dbReference type="FunFam" id="3.30.200.20:FF:000097">
    <property type="entry name" value="Probable serine/threonine-protein kinase nek1"/>
    <property type="match status" value="1"/>
</dbReference>
<dbReference type="Pfam" id="PF00069">
    <property type="entry name" value="Pkinase"/>
    <property type="match status" value="1"/>
</dbReference>
<dbReference type="InterPro" id="IPR000719">
    <property type="entry name" value="Prot_kinase_dom"/>
</dbReference>
<dbReference type="PROSITE" id="PS50011">
    <property type="entry name" value="PROTEIN_KINASE_DOM"/>
    <property type="match status" value="1"/>
</dbReference>
<comment type="catalytic activity">
    <reaction evidence="9">
        <text>L-seryl-[protein] + ATP = O-phospho-L-seryl-[protein] + ADP + H(+)</text>
        <dbReference type="Rhea" id="RHEA:17989"/>
        <dbReference type="Rhea" id="RHEA-COMP:9863"/>
        <dbReference type="Rhea" id="RHEA-COMP:11604"/>
        <dbReference type="ChEBI" id="CHEBI:15378"/>
        <dbReference type="ChEBI" id="CHEBI:29999"/>
        <dbReference type="ChEBI" id="CHEBI:30616"/>
        <dbReference type="ChEBI" id="CHEBI:83421"/>
        <dbReference type="ChEBI" id="CHEBI:456216"/>
        <dbReference type="EC" id="2.7.11.1"/>
    </reaction>
</comment>
<feature type="compositionally biased region" description="Basic and acidic residues" evidence="11">
    <location>
        <begin position="400"/>
        <end position="420"/>
    </location>
</feature>
<feature type="binding site" evidence="10">
    <location>
        <position position="35"/>
    </location>
    <ligand>
        <name>ATP</name>
        <dbReference type="ChEBI" id="CHEBI:30616"/>
    </ligand>
</feature>
<evidence type="ECO:0000313" key="14">
    <source>
        <dbReference type="Proteomes" id="UP000002640"/>
    </source>
</evidence>
<keyword evidence="3" id="KW-0723">Serine/threonine-protein kinase</keyword>
<dbReference type="PANTHER" id="PTHR44899">
    <property type="entry name" value="CAMK FAMILY PROTEIN KINASE"/>
    <property type="match status" value="1"/>
</dbReference>
<dbReference type="SUPFAM" id="SSF56112">
    <property type="entry name" value="Protein kinase-like (PK-like)"/>
    <property type="match status" value="1"/>
</dbReference>
<dbReference type="AlphaFoldDB" id="G4ZU06"/>
<dbReference type="EC" id="2.7.11.1" evidence="2"/>
<evidence type="ECO:0000256" key="4">
    <source>
        <dbReference type="ARBA" id="ARBA00022679"/>
    </source>
</evidence>
<dbReference type="InterPro" id="IPR051131">
    <property type="entry name" value="NEK_Ser/Thr_kinase_NIMA"/>
</dbReference>
<sequence length="737" mass="82930">MHRFEELKCIGRGSYGSAHLVRERAGMQSRYVVKKIPMELLSAKEKDQSFREVELLAKLKHPNVVEYKENFELDNVLHIVMAYCDGGDLAGKIKEQQKIREQIVGPDSNPADPRGYFSISQVLDWFVQMAMAIKYLHGQRVLHRDLKTSNVFLTTENVVKLGDFGIAKTLDSTLDQAKTVVGTPYYMSPEVCESKPYSYASDVWSLGCVLYEMLALRHAFDAPNILTLILKIVQQDFAPVPPHYDKDVSNLLRMLLDKDPEGRPSMEEIFAMPFIRHHMQGLMASGGSLKVKVINPVARRPQHGSASAVGRRRLHPKNVSARRSSGEKRKLRLSAQSPSSQAAPVAPMQWMPIRSFNEDEDDADVRNELELLDASIVEESQLSFRLPERSTTPEPLVVATEEKPHPPRVDNRERMLHNEEIGEELSNTMTSPIRPKPRLASRDNKPLAWGRREHNGKARADGGTRSSVKDDDDDDDDDSRFHAEAEELMNPNFQSEYSEECIDSLQIYYGSKEAQDTSGPAPSIRDTFRLRGAGRPKTPLSTPEPRQPNPSAGTSTADLQENEDVLELSTLSLDDAGSEAPSLSESSMMRELELDADSDDDDPSADTSSSEYEAEENFYSDDSSDFFDQSGTQYSDDFEDPDAEIIEYDDDEFVSEEDEQEADRTRFANREEEEGATDLDDFRTPPPLTPCRPPGDDNGRFARVPKLEGPAEVQWVMRNVAQSLMLTRDDLHPRQAA</sequence>
<feature type="compositionally biased region" description="Pro residues" evidence="11">
    <location>
        <begin position="684"/>
        <end position="693"/>
    </location>
</feature>
<keyword evidence="6" id="KW-0418">Kinase</keyword>
<dbReference type="SMR" id="G4ZU06"/>
<comment type="catalytic activity">
    <reaction evidence="8">
        <text>L-threonyl-[protein] + ATP = O-phospho-L-threonyl-[protein] + ADP + H(+)</text>
        <dbReference type="Rhea" id="RHEA:46608"/>
        <dbReference type="Rhea" id="RHEA-COMP:11060"/>
        <dbReference type="Rhea" id="RHEA-COMP:11605"/>
        <dbReference type="ChEBI" id="CHEBI:15378"/>
        <dbReference type="ChEBI" id="CHEBI:30013"/>
        <dbReference type="ChEBI" id="CHEBI:30616"/>
        <dbReference type="ChEBI" id="CHEBI:61977"/>
        <dbReference type="ChEBI" id="CHEBI:456216"/>
        <dbReference type="EC" id="2.7.11.1"/>
    </reaction>
</comment>
<feature type="compositionally biased region" description="Polar residues" evidence="11">
    <location>
        <begin position="549"/>
        <end position="559"/>
    </location>
</feature>
<organism evidence="13 14">
    <name type="scientific">Phytophthora sojae (strain P6497)</name>
    <name type="common">Soybean stem and root rot agent</name>
    <name type="synonym">Phytophthora megasperma f. sp. glycines</name>
    <dbReference type="NCBI Taxonomy" id="1094619"/>
    <lineage>
        <taxon>Eukaryota</taxon>
        <taxon>Sar</taxon>
        <taxon>Stramenopiles</taxon>
        <taxon>Oomycota</taxon>
        <taxon>Peronosporomycetes</taxon>
        <taxon>Peronosporales</taxon>
        <taxon>Peronosporaceae</taxon>
        <taxon>Phytophthora</taxon>
    </lineage>
</organism>